<dbReference type="RefSeq" id="WP_253654922.1">
    <property type="nucleotide sequence ID" value="NZ_BAAAOE010000002.1"/>
</dbReference>
<evidence type="ECO:0000259" key="2">
    <source>
        <dbReference type="SMART" id="SM00382"/>
    </source>
</evidence>
<keyword evidence="3" id="KW-0378">Hydrolase</keyword>
<reference evidence="3 4" key="1">
    <citation type="submission" date="2022-06" db="EMBL/GenBank/DDBJ databases">
        <title>Genomic Encyclopedia of Archaeal and Bacterial Type Strains, Phase II (KMG-II): from individual species to whole genera.</title>
        <authorList>
            <person name="Goeker M."/>
        </authorList>
    </citation>
    <scope>NUCLEOTIDE SEQUENCE [LARGE SCALE GENOMIC DNA]</scope>
    <source>
        <strain evidence="3 4">DSM 45037</strain>
    </source>
</reference>
<comment type="caution">
    <text evidence="3">The sequence shown here is derived from an EMBL/GenBank/DDBJ whole genome shotgun (WGS) entry which is preliminary data.</text>
</comment>
<feature type="domain" description="AAA+ ATPase" evidence="2">
    <location>
        <begin position="62"/>
        <end position="314"/>
    </location>
</feature>
<accession>A0ABT1H672</accession>
<dbReference type="InterPro" id="IPR027417">
    <property type="entry name" value="P-loop_NTPase"/>
</dbReference>
<dbReference type="Pfam" id="PF01935">
    <property type="entry name" value="DUF87"/>
    <property type="match status" value="1"/>
</dbReference>
<dbReference type="PANTHER" id="PTHR42957:SF1">
    <property type="entry name" value="HELICASE MJ1565-RELATED"/>
    <property type="match status" value="1"/>
</dbReference>
<dbReference type="PANTHER" id="PTHR42957">
    <property type="entry name" value="HELICASE MJ1565-RELATED"/>
    <property type="match status" value="1"/>
</dbReference>
<keyword evidence="3" id="KW-0067">ATP-binding</keyword>
<evidence type="ECO:0000313" key="4">
    <source>
        <dbReference type="Proteomes" id="UP001205740"/>
    </source>
</evidence>
<dbReference type="InterPro" id="IPR003593">
    <property type="entry name" value="AAA+_ATPase"/>
</dbReference>
<dbReference type="InterPro" id="IPR002789">
    <property type="entry name" value="HerA_central"/>
</dbReference>
<dbReference type="EMBL" id="JAMTCG010000004">
    <property type="protein sequence ID" value="MCP2161362.1"/>
    <property type="molecule type" value="Genomic_DNA"/>
</dbReference>
<dbReference type="Gene3D" id="3.40.50.300">
    <property type="entry name" value="P-loop containing nucleotide triphosphate hydrolases"/>
    <property type="match status" value="2"/>
</dbReference>
<keyword evidence="4" id="KW-1185">Reference proteome</keyword>
<feature type="domain" description="AAA+ ATPase" evidence="2">
    <location>
        <begin position="663"/>
        <end position="997"/>
    </location>
</feature>
<proteinExistence type="predicted"/>
<feature type="region of interest" description="Disordered" evidence="1">
    <location>
        <begin position="606"/>
        <end position="626"/>
    </location>
</feature>
<dbReference type="GO" id="GO:0004386">
    <property type="term" value="F:helicase activity"/>
    <property type="evidence" value="ECO:0007669"/>
    <property type="project" value="UniProtKB-KW"/>
</dbReference>
<dbReference type="Proteomes" id="UP001205740">
    <property type="component" value="Unassembled WGS sequence"/>
</dbReference>
<keyword evidence="3" id="KW-0347">Helicase</keyword>
<dbReference type="SMART" id="SM00382">
    <property type="entry name" value="AAA"/>
    <property type="match status" value="2"/>
</dbReference>
<protein>
    <submittedName>
        <fullName evidence="3">DNA helicase HerA, contains HAS-barrel and ATPase domains</fullName>
    </submittedName>
</protein>
<evidence type="ECO:0000313" key="3">
    <source>
        <dbReference type="EMBL" id="MCP2161362.1"/>
    </source>
</evidence>
<dbReference type="InterPro" id="IPR008571">
    <property type="entry name" value="HerA-like"/>
</dbReference>
<dbReference type="SUPFAM" id="SSF52540">
    <property type="entry name" value="P-loop containing nucleoside triphosphate hydrolases"/>
    <property type="match status" value="2"/>
</dbReference>
<gene>
    <name evidence="3" type="ORF">LX12_002557</name>
</gene>
<sequence>MTSVDTSLARTALETVRLSWAPTPDDVWKPQDELHVGGLHDAVLDELRRAFADADAVTDGGSPLGVVVQGPAGSGKTHLLGQVREHAQRSGGYFFLIRLLDGTDFWRSVVVGMLEDLARPTPDQPSQLVDLIDALAREADLRDDAIAALTGRAELTVEVLEDFVTAVYRRHPRHRRRSQHVLRALVLRASDDFALQDLGDTFLHLDPGLEDELAEWGIRQVRLGHEEIAQNISRLLALRGPTVMAIDQIDTLVAMATRSDGQGIVEELAHGLMALRETMARTVGVVACISATWVLLEDHVLRSVSDRFRLPPPLQRPDDPDFGPRMLARRFRAGYASVGFEPPYPSWPIAAEAFGEAPRFTPRELLVAADQHINACLRSGAISELSDLSPAATAGGDIDGGRRAPTGLDARFDDLRAAADPSPALHADTEDTVVPGLLRVAFAAWLDQRGGAGDFRVDPPPSAKPALHGRLRRTIDLETDREFSWGFRSVESLNAVAALSRVRKAATAAGVTTRTPDHALVLLRSTPWPSGPKTRQTLDELVDNGGVLVAWTPDEVRTLMALATLLEERPDDLIPWLVARRPVDGIGFLHVLEAQPSDVESTADSAAAVPRSSPVPTPKPVLETSEATHAVTTEPVVDTTSSADTIDIGTAAGRPVAVELAALRKHTALFAGSGSGKTVLIRRIVEECALAGVSSIVLDVNNDLARMGEPWPEGSRDWTPEDAEQARRYFAGTEVVVYTPGRATGRPLSFQPLPDFADLTDPDEFSAAVDSAVAALAPRVNAAGTSATANRRQAMLNQAMRWFGSRGGGTLRDLIELLAELPPEVSDLRNPGKLASDIADGLRVAMANDPMLGGDADPMDPATLLTPSPGRRARVSVINLAGLTTEDKRDNFVNQLQMALFAHIRRHPAGDRPLGGLFVMDEAQNFAPAGRFTACTQSTLALASQARKYGLGLVFATQAPKGLNNKIPGNASTQFFGKLSSPVQIAAAREVATSKGSEIGDVGRLTTGRFYASIDGAPFVDLQAPLCLSHHPASPPTEDEVLHIARGDG</sequence>
<evidence type="ECO:0000256" key="1">
    <source>
        <dbReference type="SAM" id="MobiDB-lite"/>
    </source>
</evidence>
<organism evidence="3 4">
    <name type="scientific">Williamsia serinedens</name>
    <dbReference type="NCBI Taxonomy" id="391736"/>
    <lineage>
        <taxon>Bacteria</taxon>
        <taxon>Bacillati</taxon>
        <taxon>Actinomycetota</taxon>
        <taxon>Actinomycetes</taxon>
        <taxon>Mycobacteriales</taxon>
        <taxon>Nocardiaceae</taxon>
        <taxon>Williamsia</taxon>
    </lineage>
</organism>
<keyword evidence="3" id="KW-0547">Nucleotide-binding</keyword>
<name>A0ABT1H672_9NOCA</name>